<dbReference type="OrthoDB" id="1856421at2759"/>
<reference evidence="8" key="2">
    <citation type="submission" date="2025-08" db="UniProtKB">
        <authorList>
            <consortium name="RefSeq"/>
        </authorList>
    </citation>
    <scope>IDENTIFICATION</scope>
    <source>
        <tissue evidence="8">Leaf</tissue>
    </source>
</reference>
<dbReference type="CDD" id="cd06899">
    <property type="entry name" value="lectin_legume_LecRK_Arcelin_ConA"/>
    <property type="match status" value="1"/>
</dbReference>
<dbReference type="PROSITE" id="PS00307">
    <property type="entry name" value="LECTIN_LEGUME_BETA"/>
    <property type="match status" value="1"/>
</dbReference>
<gene>
    <name evidence="8" type="primary">LOC109715886</name>
</gene>
<dbReference type="InterPro" id="IPR019825">
    <property type="entry name" value="Lectin_legB_Mn/Ca_BS"/>
</dbReference>
<evidence type="ECO:0000256" key="2">
    <source>
        <dbReference type="ARBA" id="ARBA00022734"/>
    </source>
</evidence>
<keyword evidence="5" id="KW-0732">Signal</keyword>
<feature type="domain" description="Legume lectin" evidence="6">
    <location>
        <begin position="65"/>
        <end position="302"/>
    </location>
</feature>
<sequence length="463" mass="48080">MEEPRSALLPLRRPRLALLLCLLVLLVSESPAASSADAGTSISTAAWVRSTGGGGSGSVGRIAWDSNITLLGDASLKNGTISLTCDTLTSGVGAGRALYSRPVRFLDPATRAPASFATTFAFSIRPSTYSSSSADSAHHLAPFPSFGDGLAFLLTSDPRFLGAAHGFLGLFSDAAPCPDPATVAVEFDTSLDPLLRDIDDNHVGVDAGAIFSAAAAPARDAGVDLKEGVPMTAWVDYQASRKTLRVWLGYSRSRPPRPLLVARVDLSALLREFMYVGFSASNGRGAALHLVDSWSFRTFGFSSSSPSTPPPPSSPADANDSSSGSGSDELRNSGDEITPPPRQRPCLPRLGPVSGGIAGVLFLIATSTTVTLWWRFRWNCDCGDCDCGGDEEAGSTTSGTRSSVNGEPSMGVRGTAPLPSLPARNPAVGLPSPLPSQPSSSSTTIPDTCSRSSGASTTYFSCN</sequence>
<name>A0A6P5FL86_ANACO</name>
<feature type="region of interest" description="Disordered" evidence="3">
    <location>
        <begin position="302"/>
        <end position="350"/>
    </location>
</feature>
<keyword evidence="4" id="KW-0472">Membrane</keyword>
<dbReference type="PANTHER" id="PTHR32401">
    <property type="entry name" value="CONCANAVALIN A-LIKE LECTIN FAMILY PROTEIN"/>
    <property type="match status" value="1"/>
</dbReference>
<dbReference type="InterPro" id="IPR013320">
    <property type="entry name" value="ConA-like_dom_sf"/>
</dbReference>
<evidence type="ECO:0000256" key="5">
    <source>
        <dbReference type="SAM" id="SignalP"/>
    </source>
</evidence>
<dbReference type="InterPro" id="IPR001220">
    <property type="entry name" value="Legume_lectin_dom"/>
</dbReference>
<evidence type="ECO:0000256" key="4">
    <source>
        <dbReference type="SAM" id="Phobius"/>
    </source>
</evidence>
<keyword evidence="7" id="KW-1185">Reference proteome</keyword>
<evidence type="ECO:0000256" key="3">
    <source>
        <dbReference type="SAM" id="MobiDB-lite"/>
    </source>
</evidence>
<keyword evidence="2" id="KW-0430">Lectin</keyword>
<comment type="similarity">
    <text evidence="1">Belongs to the leguminous lectin family.</text>
</comment>
<keyword evidence="4" id="KW-1133">Transmembrane helix</keyword>
<dbReference type="InterPro" id="IPR050258">
    <property type="entry name" value="Leguminous_Lectin"/>
</dbReference>
<accession>A0A6P5FL86</accession>
<feature type="transmembrane region" description="Helical" evidence="4">
    <location>
        <begin position="353"/>
        <end position="374"/>
    </location>
</feature>
<proteinExistence type="inferred from homology"/>
<dbReference type="GeneID" id="109715886"/>
<dbReference type="Gene3D" id="2.60.120.200">
    <property type="match status" value="1"/>
</dbReference>
<protein>
    <submittedName>
        <fullName evidence="8">L-type lectin-domain containing receptor kinase VIII.2-like</fullName>
    </submittedName>
</protein>
<dbReference type="GO" id="GO:0030246">
    <property type="term" value="F:carbohydrate binding"/>
    <property type="evidence" value="ECO:0007669"/>
    <property type="project" value="UniProtKB-KW"/>
</dbReference>
<dbReference type="AlphaFoldDB" id="A0A6P5FL86"/>
<dbReference type="RefSeq" id="XP_020096694.1">
    <property type="nucleotide sequence ID" value="XM_020241105.1"/>
</dbReference>
<evidence type="ECO:0000259" key="6">
    <source>
        <dbReference type="Pfam" id="PF00139"/>
    </source>
</evidence>
<organism evidence="7 8">
    <name type="scientific">Ananas comosus</name>
    <name type="common">Pineapple</name>
    <name type="synonym">Ananas ananas</name>
    <dbReference type="NCBI Taxonomy" id="4615"/>
    <lineage>
        <taxon>Eukaryota</taxon>
        <taxon>Viridiplantae</taxon>
        <taxon>Streptophyta</taxon>
        <taxon>Embryophyta</taxon>
        <taxon>Tracheophyta</taxon>
        <taxon>Spermatophyta</taxon>
        <taxon>Magnoliopsida</taxon>
        <taxon>Liliopsida</taxon>
        <taxon>Poales</taxon>
        <taxon>Bromeliaceae</taxon>
        <taxon>Bromelioideae</taxon>
        <taxon>Ananas</taxon>
    </lineage>
</organism>
<dbReference type="SUPFAM" id="SSF49899">
    <property type="entry name" value="Concanavalin A-like lectins/glucanases"/>
    <property type="match status" value="1"/>
</dbReference>
<dbReference type="PANTHER" id="PTHR32401:SF48">
    <property type="entry name" value="LEGUME LECTIN DOMAIN-CONTAINING PROTEIN"/>
    <property type="match status" value="1"/>
</dbReference>
<feature type="compositionally biased region" description="Polar residues" evidence="3">
    <location>
        <begin position="394"/>
        <end position="406"/>
    </location>
</feature>
<feature type="compositionally biased region" description="Low complexity" evidence="3">
    <location>
        <begin position="315"/>
        <end position="327"/>
    </location>
</feature>
<dbReference type="Proteomes" id="UP000515123">
    <property type="component" value="Linkage group 9"/>
</dbReference>
<keyword evidence="4" id="KW-0812">Transmembrane</keyword>
<feature type="chain" id="PRO_5027982258" evidence="5">
    <location>
        <begin position="33"/>
        <end position="463"/>
    </location>
</feature>
<evidence type="ECO:0000313" key="7">
    <source>
        <dbReference type="Proteomes" id="UP000515123"/>
    </source>
</evidence>
<dbReference type="Pfam" id="PF00139">
    <property type="entry name" value="Lectin_legB"/>
    <property type="match status" value="1"/>
</dbReference>
<reference evidence="7" key="1">
    <citation type="journal article" date="2015" name="Nat. Genet.">
        <title>The pineapple genome and the evolution of CAM photosynthesis.</title>
        <authorList>
            <person name="Ming R."/>
            <person name="VanBuren R."/>
            <person name="Wai C.M."/>
            <person name="Tang H."/>
            <person name="Schatz M.C."/>
            <person name="Bowers J.E."/>
            <person name="Lyons E."/>
            <person name="Wang M.L."/>
            <person name="Chen J."/>
            <person name="Biggers E."/>
            <person name="Zhang J."/>
            <person name="Huang L."/>
            <person name="Zhang L."/>
            <person name="Miao W."/>
            <person name="Zhang J."/>
            <person name="Ye Z."/>
            <person name="Miao C."/>
            <person name="Lin Z."/>
            <person name="Wang H."/>
            <person name="Zhou H."/>
            <person name="Yim W.C."/>
            <person name="Priest H.D."/>
            <person name="Zheng C."/>
            <person name="Woodhouse M."/>
            <person name="Edger P.P."/>
            <person name="Guyot R."/>
            <person name="Guo H.B."/>
            <person name="Guo H."/>
            <person name="Zheng G."/>
            <person name="Singh R."/>
            <person name="Sharma A."/>
            <person name="Min X."/>
            <person name="Zheng Y."/>
            <person name="Lee H."/>
            <person name="Gurtowski J."/>
            <person name="Sedlazeck F.J."/>
            <person name="Harkess A."/>
            <person name="McKain M.R."/>
            <person name="Liao Z."/>
            <person name="Fang J."/>
            <person name="Liu J."/>
            <person name="Zhang X."/>
            <person name="Zhang Q."/>
            <person name="Hu W."/>
            <person name="Qin Y."/>
            <person name="Wang K."/>
            <person name="Chen L.Y."/>
            <person name="Shirley N."/>
            <person name="Lin Y.R."/>
            <person name="Liu L.Y."/>
            <person name="Hernandez A.G."/>
            <person name="Wright C.L."/>
            <person name="Bulone V."/>
            <person name="Tuskan G.A."/>
            <person name="Heath K."/>
            <person name="Zee F."/>
            <person name="Moore P.H."/>
            <person name="Sunkar R."/>
            <person name="Leebens-Mack J.H."/>
            <person name="Mockler T."/>
            <person name="Bennetzen J.L."/>
            <person name="Freeling M."/>
            <person name="Sankoff D."/>
            <person name="Paterson A.H."/>
            <person name="Zhu X."/>
            <person name="Yang X."/>
            <person name="Smith J.A."/>
            <person name="Cushman J.C."/>
            <person name="Paull R.E."/>
            <person name="Yu Q."/>
        </authorList>
    </citation>
    <scope>NUCLEOTIDE SEQUENCE [LARGE SCALE GENOMIC DNA]</scope>
    <source>
        <strain evidence="7">cv. F153</strain>
    </source>
</reference>
<evidence type="ECO:0000256" key="1">
    <source>
        <dbReference type="ARBA" id="ARBA00007606"/>
    </source>
</evidence>
<feature type="signal peptide" evidence="5">
    <location>
        <begin position="1"/>
        <end position="32"/>
    </location>
</feature>
<feature type="region of interest" description="Disordered" evidence="3">
    <location>
        <begin position="391"/>
        <end position="463"/>
    </location>
</feature>
<feature type="compositionally biased region" description="Polar residues" evidence="3">
    <location>
        <begin position="443"/>
        <end position="463"/>
    </location>
</feature>
<evidence type="ECO:0000313" key="8">
    <source>
        <dbReference type="RefSeq" id="XP_020096694.1"/>
    </source>
</evidence>